<keyword evidence="1" id="KW-1133">Transmembrane helix</keyword>
<gene>
    <name evidence="2" type="ORF">UA74_04690</name>
</gene>
<keyword evidence="3" id="KW-1185">Reference proteome</keyword>
<dbReference type="AlphaFoldDB" id="A0AAC9L8H2"/>
<evidence type="ECO:0000256" key="1">
    <source>
        <dbReference type="SAM" id="Phobius"/>
    </source>
</evidence>
<reference evidence="3" key="1">
    <citation type="submission" date="2016-06" db="EMBL/GenBank/DDBJ databases">
        <title>Complete genome sequence of Actinoalloteichus fjordicus DSM 46855 (=ADI127-17), type strain of the new species Actinoalloteichus fjordicus.</title>
        <authorList>
            <person name="Ruckert C."/>
            <person name="Nouioui I."/>
            <person name="Willmese J."/>
            <person name="van Wezel G."/>
            <person name="Klenk H.-P."/>
            <person name="Kalinowski J."/>
            <person name="Zotchev S.B."/>
        </authorList>
    </citation>
    <scope>NUCLEOTIDE SEQUENCE [LARGE SCALE GENOMIC DNA]</scope>
    <source>
        <strain evidence="3">ADI127-7</strain>
    </source>
</reference>
<name>A0AAC9L8H2_9PSEU</name>
<dbReference type="EMBL" id="CP016076">
    <property type="protein sequence ID" value="APU13017.1"/>
    <property type="molecule type" value="Genomic_DNA"/>
</dbReference>
<sequence length="107" mass="11658">MAMTSGSKTVRMTEQASMAGRLLRGVSGAITAGLVILALTMIIAQLVATRASYPGPGWAVVVVHLLFAIGAVLLQRASDRRRTAVRWWGPLIVLVLAGALLWFWWWQ</sequence>
<feature type="transmembrane region" description="Helical" evidence="1">
    <location>
        <begin position="87"/>
        <end position="106"/>
    </location>
</feature>
<dbReference type="Proteomes" id="UP000185511">
    <property type="component" value="Chromosome"/>
</dbReference>
<evidence type="ECO:0000313" key="2">
    <source>
        <dbReference type="EMBL" id="APU13017.1"/>
    </source>
</evidence>
<keyword evidence="1" id="KW-0812">Transmembrane</keyword>
<evidence type="ECO:0000313" key="3">
    <source>
        <dbReference type="Proteomes" id="UP000185511"/>
    </source>
</evidence>
<accession>A0AAC9L8H2</accession>
<keyword evidence="1" id="KW-0472">Membrane</keyword>
<protein>
    <submittedName>
        <fullName evidence="2">Uncharacterized protein</fullName>
    </submittedName>
</protein>
<organism evidence="2 3">
    <name type="scientific">Actinoalloteichus fjordicus</name>
    <dbReference type="NCBI Taxonomy" id="1612552"/>
    <lineage>
        <taxon>Bacteria</taxon>
        <taxon>Bacillati</taxon>
        <taxon>Actinomycetota</taxon>
        <taxon>Actinomycetes</taxon>
        <taxon>Pseudonocardiales</taxon>
        <taxon>Pseudonocardiaceae</taxon>
        <taxon>Actinoalloteichus</taxon>
    </lineage>
</organism>
<dbReference type="KEGG" id="acad:UA74_04690"/>
<proteinExistence type="predicted"/>
<feature type="transmembrane region" description="Helical" evidence="1">
    <location>
        <begin position="21"/>
        <end position="44"/>
    </location>
</feature>
<feature type="transmembrane region" description="Helical" evidence="1">
    <location>
        <begin position="56"/>
        <end position="75"/>
    </location>
</feature>